<evidence type="ECO:0000259" key="11">
    <source>
        <dbReference type="Pfam" id="PF16507"/>
    </source>
</evidence>
<keyword evidence="6" id="KW-0227">DNA damage</keyword>
<evidence type="ECO:0000256" key="3">
    <source>
        <dbReference type="ARBA" id="ARBA00005739"/>
    </source>
</evidence>
<comment type="subcellular location">
    <subcellularLocation>
        <location evidence="2">Cytoplasm</location>
    </subcellularLocation>
    <subcellularLocation>
        <location evidence="1">Nucleus speckle</location>
    </subcellularLocation>
</comment>
<dbReference type="Pfam" id="PF11919">
    <property type="entry name" value="PSME4_C"/>
    <property type="match status" value="1"/>
</dbReference>
<evidence type="ECO:0000313" key="13">
    <source>
        <dbReference type="EMBL" id="CAG9134050.1"/>
    </source>
</evidence>
<dbReference type="PANTHER" id="PTHR32170">
    <property type="entry name" value="PROTEASOME ACTIVATOR COMPLEX SUBUNIT 4"/>
    <property type="match status" value="1"/>
</dbReference>
<feature type="region of interest" description="Disordered" evidence="9">
    <location>
        <begin position="1826"/>
        <end position="1850"/>
    </location>
</feature>
<dbReference type="SUPFAM" id="SSF48371">
    <property type="entry name" value="ARM repeat"/>
    <property type="match status" value="2"/>
</dbReference>
<reference evidence="13" key="1">
    <citation type="submission" date="2020-11" db="EMBL/GenBank/DDBJ databases">
        <authorList>
            <person name="Whiteford S."/>
        </authorList>
    </citation>
    <scope>NUCLEOTIDE SEQUENCE</scope>
</reference>
<feature type="domain" description="Proteasome activator complex subunit 4-like HEAT repeat-like" evidence="12">
    <location>
        <begin position="1408"/>
        <end position="1679"/>
    </location>
</feature>
<comment type="similarity">
    <text evidence="3">Belongs to the BLM10 family.</text>
</comment>
<dbReference type="InterPro" id="IPR035309">
    <property type="entry name" value="PSME4"/>
</dbReference>
<name>A0A8S4G0X6_PLUXY</name>
<feature type="domain" description="Proteasome activator Blm10 middle HEAT repeats region" evidence="11">
    <location>
        <begin position="553"/>
        <end position="1030"/>
    </location>
</feature>
<dbReference type="GO" id="GO:0016607">
    <property type="term" value="C:nuclear speck"/>
    <property type="evidence" value="ECO:0007669"/>
    <property type="project" value="UniProtKB-SubCell"/>
</dbReference>
<evidence type="ECO:0000256" key="4">
    <source>
        <dbReference type="ARBA" id="ARBA00022490"/>
    </source>
</evidence>
<organism evidence="13 14">
    <name type="scientific">Plutella xylostella</name>
    <name type="common">Diamondback moth</name>
    <name type="synonym">Plutella maculipennis</name>
    <dbReference type="NCBI Taxonomy" id="51655"/>
    <lineage>
        <taxon>Eukaryota</taxon>
        <taxon>Metazoa</taxon>
        <taxon>Ecdysozoa</taxon>
        <taxon>Arthropoda</taxon>
        <taxon>Hexapoda</taxon>
        <taxon>Insecta</taxon>
        <taxon>Pterygota</taxon>
        <taxon>Neoptera</taxon>
        <taxon>Endopterygota</taxon>
        <taxon>Lepidoptera</taxon>
        <taxon>Glossata</taxon>
        <taxon>Ditrysia</taxon>
        <taxon>Yponomeutoidea</taxon>
        <taxon>Plutellidae</taxon>
        <taxon>Plutella</taxon>
    </lineage>
</organism>
<evidence type="ECO:0000256" key="6">
    <source>
        <dbReference type="ARBA" id="ARBA00022763"/>
    </source>
</evidence>
<dbReference type="GO" id="GO:0006281">
    <property type="term" value="P:DNA repair"/>
    <property type="evidence" value="ECO:0007669"/>
    <property type="project" value="UniProtKB-KW"/>
</dbReference>
<dbReference type="Pfam" id="PF16507">
    <property type="entry name" value="HEAT_PSME4_mid"/>
    <property type="match status" value="1"/>
</dbReference>
<evidence type="ECO:0000259" key="10">
    <source>
        <dbReference type="Pfam" id="PF11919"/>
    </source>
</evidence>
<evidence type="ECO:0000256" key="5">
    <source>
        <dbReference type="ARBA" id="ARBA00022737"/>
    </source>
</evidence>
<evidence type="ECO:0000256" key="1">
    <source>
        <dbReference type="ARBA" id="ARBA00004324"/>
    </source>
</evidence>
<sequence>MSDDENEYEPTPERIQALGFKPQKEILINTLLPYADQLDDESTRLFQQIKENLAKAVMLREMKPACGVWTARLMKFLRIYGLKFSKEDHIALVKLVYELVLIPDLEPSKIHKFATLFIMLTKKRYLITPDELTLPWRPLYLMGKKIFDKSRTHIGMYHYLTPRRAAGGQTPGVLDMIRKFLSGTGLDEAMDMLGMSGTEAELPTYFELSATAEILAEFRPQLAPWSSDNHLLSQLAVLLPVSLPPARAALGHQLWLQELMQLWDTCNNSQCGVSLSQLAVLLPVSLPPARAALGHHLWLQELMQLWDTCNNSQCGVSYVASSTRARLAPWSSDSHLLSQLAVLLPVSLPPARAALGHHLWLQELMQLWDTCNNSQCGVSVAPSTPGAAGALVVGQPLTEPAGVSLPPARAALGHHLWLQELMQLWDTCNNSQCGVSYPGCNWRPGPRTTTCSASWRSCCPCRELMQLWDTCNNSQCGVSEVMMLFSSLAKRNPGTVDWTPHVPKMFTRFLHAVNLPVSYKDMQYTRSHSLDTKYIASWIVWTIAPDGLVLKHLRIFLTGIESYLHSANSGRWSFRLRDLLRKLSKEFLMRVRRERDTKYRRTWENETPDGYKLRDQDITEFVQIVLEPTLLAVHSRSGSVDVSAALQNMATLRPALVIPPLLERLRTSLESLTEPHRVTAAMSAVAAVARPMLRGPAADYPEGPTHVVPLLMGALPGLDPNDIKKTLVSLHFILIFSWMVPYIDCSSAADHWSDLTEEELLTCESTAQFEDFVLLFFERLFGIVESSVLENVRLESKESDALRSKTESVIETALSSAATSVLMQCSPRIFDEALRKFKHFATDSTFETNVAGSIVGVLLRVFARVNSEATLAAFVPQLCEEINELLSTDEALREENPPCELVYRLLLLSHAVECDGKVLIKYIPQITTVLDRALKLHAKDAIMRACDILGHIMASMSVVELREFRSTSKDFSKAPKEWLPIREWGKGCPLKEAKFVWHTPSEEEVECAQKLLDKYMKPELTRLRQWLDGERDLCRKRRLRCFYIINALTCCGTLLPPPEEAPVELVESLVPATTFPLASGVRHHLTLEGDSVRVSLARLLLRVQDRMLDAAKADDTKGLEMLIQVWERVSGIRPCRSGPGMEARMRSYAALERALDGKGGPPGGGRIRTLLADAVRLQDEARIDLQNDAGIGPTGLSIMNSLFQLSINTYTSVRILAQVRLYWMISHHAYSFRALLPQLKALLATGGSGEEWHARHKGALYIMLGPRVGPLVAKQDWEVLKVLWPAILTAPLSEKPSIMRLEQAFSETLHRQFPNVNTELTVPQSCVDAAEYFLTTEQKKDKTFVEYLSKAVETERATSERNVATYNALLEEMVRIAEAPNIPWRRLELIMQMLTYCPSLQTPYPPSAVRLIVNCLIHDDIAVRRTAIRLTHFALKQRKHKVKKITIDPYEAAGVPKPETFVPGYRKDLEWVIWDESRVPKTDEDWDKPWLRNSSVGFYAWPEQLEVAAPASQQVPLDRDVASMEEGERHIFEFFTNEANINRLVAFLTVEEKKGKDKFSGSRFAMFRLLFRSYGERVTNTFLSLALPRAADSQEASQRFAAEVAAAAIRAPRYWPRAQAQECLVKATDVLQAGLAAVTPETMEDWGTCIASAVENLDPNRSAVVISSLVESCAPQPTKDNDVNPDQTTSFAVQARLYALQGALGSLTWRTAPLAAQILRQLEEARFIQHPYQNVRESIGSLLMTIFDTELSFPGGSAGPAPRLAQFLADTKPKLAALYDEHGEIVIKSAASMPSGHIASRETVASVSTEPDRNRGESLVAVTVGRYSPDAPGADDATPQGGADNPEPDSEAFTKIVDRTEKRLSTRLEAALRLGGDSAPGPREHARAVNLLTTVLRGCMGIIVRGVNGAITTQYELMRTACALSARGPPQPHDELGRAADGFLASLAMAHHGEDAFDIALAAIEDVATSRSWWARLACVEFAQPLLFYGLPMMCKEPNRAVRAEEFALKLMQDSRLEVRQGAAKLLTGLMHCQALPNENATLNKLMKFCRSKELVTRHSGVLGLCAYLSSRPYSLGPRIGIVLAELSRHTNAPDPVPSTLRTALADFRRTHQDDWPKHRENLTEEELDLLADLTSPPTYCA</sequence>
<dbReference type="InterPro" id="IPR055455">
    <property type="entry name" value="HEAT_PSME4"/>
</dbReference>
<evidence type="ECO:0000313" key="14">
    <source>
        <dbReference type="Proteomes" id="UP000653454"/>
    </source>
</evidence>
<evidence type="ECO:0000256" key="8">
    <source>
        <dbReference type="ARBA" id="ARBA00023242"/>
    </source>
</evidence>
<comment type="caution">
    <text evidence="13">The sequence shown here is derived from an EMBL/GenBank/DDBJ whole genome shotgun (WGS) entry which is preliminary data.</text>
</comment>
<evidence type="ECO:0000256" key="2">
    <source>
        <dbReference type="ARBA" id="ARBA00004496"/>
    </source>
</evidence>
<dbReference type="GO" id="GO:0016504">
    <property type="term" value="F:peptidase activator activity"/>
    <property type="evidence" value="ECO:0007669"/>
    <property type="project" value="InterPro"/>
</dbReference>
<evidence type="ECO:0000256" key="7">
    <source>
        <dbReference type="ARBA" id="ARBA00023204"/>
    </source>
</evidence>
<feature type="domain" description="Proteasome activator complex subunit 4 C-terminal" evidence="10">
    <location>
        <begin position="2056"/>
        <end position="2142"/>
    </location>
</feature>
<gene>
    <name evidence="13" type="ORF">PLXY2_LOCUS12286</name>
</gene>
<evidence type="ECO:0000256" key="9">
    <source>
        <dbReference type="SAM" id="MobiDB-lite"/>
    </source>
</evidence>
<proteinExistence type="inferred from homology"/>
<dbReference type="Gene3D" id="1.25.10.10">
    <property type="entry name" value="Leucine-rich Repeat Variant"/>
    <property type="match status" value="1"/>
</dbReference>
<keyword evidence="7" id="KW-0234">DNA repair</keyword>
<dbReference type="InterPro" id="IPR016024">
    <property type="entry name" value="ARM-type_fold"/>
</dbReference>
<dbReference type="GO" id="GO:0070628">
    <property type="term" value="F:proteasome binding"/>
    <property type="evidence" value="ECO:0007669"/>
    <property type="project" value="InterPro"/>
</dbReference>
<dbReference type="EMBL" id="CAJHNJ030000071">
    <property type="protein sequence ID" value="CAG9134050.1"/>
    <property type="molecule type" value="Genomic_DNA"/>
</dbReference>
<dbReference type="PANTHER" id="PTHR32170:SF3">
    <property type="entry name" value="PROTEASOME ACTIVATOR COMPLEX SUBUNIT 4"/>
    <property type="match status" value="1"/>
</dbReference>
<dbReference type="InterPro" id="IPR011989">
    <property type="entry name" value="ARM-like"/>
</dbReference>
<keyword evidence="14" id="KW-1185">Reference proteome</keyword>
<dbReference type="GO" id="GO:0010499">
    <property type="term" value="P:proteasomal ubiquitin-independent protein catabolic process"/>
    <property type="evidence" value="ECO:0007669"/>
    <property type="project" value="TreeGrafter"/>
</dbReference>
<keyword evidence="8" id="KW-0539">Nucleus</keyword>
<dbReference type="InterPro" id="IPR021843">
    <property type="entry name" value="PSME4_C"/>
</dbReference>
<accession>A0A8S4G0X6</accession>
<dbReference type="GO" id="GO:0005829">
    <property type="term" value="C:cytosol"/>
    <property type="evidence" value="ECO:0007669"/>
    <property type="project" value="TreeGrafter"/>
</dbReference>
<evidence type="ECO:0000259" key="12">
    <source>
        <dbReference type="Pfam" id="PF23096"/>
    </source>
</evidence>
<protein>
    <submittedName>
        <fullName evidence="13">(diamondback moth) hypothetical protein</fullName>
    </submittedName>
</protein>
<keyword evidence="4" id="KW-0963">Cytoplasm</keyword>
<dbReference type="InterPro" id="IPR032430">
    <property type="entry name" value="Blm10_mid"/>
</dbReference>
<dbReference type="Pfam" id="PF23096">
    <property type="entry name" value="HEAT_PSME4"/>
    <property type="match status" value="1"/>
</dbReference>
<keyword evidence="5" id="KW-0677">Repeat</keyword>
<dbReference type="Proteomes" id="UP000653454">
    <property type="component" value="Unassembled WGS sequence"/>
</dbReference>